<protein>
    <submittedName>
        <fullName evidence="2">Uncharacterized protein</fullName>
    </submittedName>
</protein>
<feature type="region of interest" description="Disordered" evidence="1">
    <location>
        <begin position="839"/>
        <end position="874"/>
    </location>
</feature>
<feature type="compositionally biased region" description="Basic and acidic residues" evidence="1">
    <location>
        <begin position="245"/>
        <end position="259"/>
    </location>
</feature>
<feature type="region of interest" description="Disordered" evidence="1">
    <location>
        <begin position="220"/>
        <end position="345"/>
    </location>
</feature>
<proteinExistence type="predicted"/>
<feature type="compositionally biased region" description="Gly residues" evidence="1">
    <location>
        <begin position="41"/>
        <end position="64"/>
    </location>
</feature>
<dbReference type="RefSeq" id="WP_129786808.1">
    <property type="nucleotide sequence ID" value="NZ_RZHH01000009.1"/>
</dbReference>
<feature type="compositionally biased region" description="Basic and acidic residues" evidence="1">
    <location>
        <begin position="668"/>
        <end position="679"/>
    </location>
</feature>
<sequence length="889" mass="96679">MPNPRNDDPFGTPGDADNTFEPEPDPEPDPDPDPAPDDSSDGGGGSSGGSSGGGSSGGSSGGGSTPSRDPPGSPNDDPFGTPGDASDTHDPDPTPEPTPDDDGSSGQPDSNVRINDGSGSSGLTDKRETKRIEFAPIYDRKTEAAISRLEEKILSRNSDLSRDDLEFDVNHEDDKIVAGYSDEYKRELFREEVLSERPALEEDDIKINQEDGKFVAEYTDAYEGPDYENSRSAYRRGAFGGTTERTQRQRAEIKRKDAVEDSLDNLPGLGVGETEFAQDRDTESDRTRLRQESADNIPGLKEQQNDQRREKRQKARHVVAKKATEKTGVEYDPSDVTVTRNEDGSYSVSIEEKEAFDMDWSFGLGDEKDEVENAIDDAAAGYQQTASDIGRDLFSRETAGESLGNAVLSAAGKDELGEQYDEKVRSVGSTLVTTGASLGNVPGLVGSAMEGGEVVAAAANEATTPGNQEFLSKTENRSTALGEQVYEQAKENPLETGTALAGSLLASHGIMSMASRIGPRAGAAARWTIQPGEELLGAGGHAATKAASGSRTADKLFPNKEPLIFSEEAALSAGKEAATKARNLDSSRLRQEMKSAQFKTKELLRSDAPTRVNTDINTRISDSLRQEMKSARFKAEELVRSDGPTDLDVSRVSNSLRQEMKSAQFKAAETKSKAEDKLSSVRQRASDFNSDDRAQAQIPRPQRRNQDLDTSEGPRTIEPELDSSPRGGLETDARTRTRLETNLSDGIDDRPMDVSQDVTRPELDIGRNQRNDGQPSLTHGNEFDFRNEFDFGNELDFKSELDLGNELDLESEFDLGNELDLGSELNAGMELDQELEQEFGFETEQERESEREFEFGSGRDPFGGGGFGGEFDDELFDTGIQDVEDFLNT</sequence>
<feature type="compositionally biased region" description="Basic residues" evidence="1">
    <location>
        <begin position="310"/>
        <end position="320"/>
    </location>
</feature>
<evidence type="ECO:0000313" key="2">
    <source>
        <dbReference type="EMBL" id="RYJ07765.1"/>
    </source>
</evidence>
<dbReference type="AlphaFoldDB" id="A0A482T5B9"/>
<feature type="compositionally biased region" description="Polar residues" evidence="1">
    <location>
        <begin position="336"/>
        <end position="345"/>
    </location>
</feature>
<organism evidence="2 3">
    <name type="scientific">Halogeometricum borinquense</name>
    <dbReference type="NCBI Taxonomy" id="60847"/>
    <lineage>
        <taxon>Archaea</taxon>
        <taxon>Methanobacteriati</taxon>
        <taxon>Methanobacteriota</taxon>
        <taxon>Stenosarchaea group</taxon>
        <taxon>Halobacteria</taxon>
        <taxon>Halobacteriales</taxon>
        <taxon>Haloferacaceae</taxon>
        <taxon>Halogeometricum</taxon>
    </lineage>
</organism>
<name>A0A482T5B9_9EURY</name>
<feature type="compositionally biased region" description="Acidic residues" evidence="1">
    <location>
        <begin position="18"/>
        <end position="40"/>
    </location>
</feature>
<feature type="compositionally biased region" description="Basic and acidic residues" evidence="1">
    <location>
        <begin position="759"/>
        <end position="770"/>
    </location>
</feature>
<reference evidence="2 3" key="1">
    <citation type="submission" date="2018-12" db="EMBL/GenBank/DDBJ databases">
        <title>Genome analysis provides insights into bioremediation potentialities of Halogeometricum borinquense strain N11.</title>
        <authorList>
            <person name="Najjari A."/>
            <person name="Youssef N."/>
            <person name="Fhoula I."/>
            <person name="Ben Dhia O."/>
            <person name="Mahjoubi M."/>
            <person name="Ouzari H.I."/>
            <person name="Cherif A."/>
        </authorList>
    </citation>
    <scope>NUCLEOTIDE SEQUENCE [LARGE SCALE GENOMIC DNA]</scope>
    <source>
        <strain evidence="2 3">N11</strain>
    </source>
</reference>
<gene>
    <name evidence="2" type="ORF">ELS19_19815</name>
</gene>
<dbReference type="EMBL" id="RZHH01000009">
    <property type="protein sequence ID" value="RYJ07765.1"/>
    <property type="molecule type" value="Genomic_DNA"/>
</dbReference>
<feature type="compositionally biased region" description="Basic and acidic residues" evidence="1">
    <location>
        <begin position="844"/>
        <end position="854"/>
    </location>
</feature>
<comment type="caution">
    <text evidence="2">The sequence shown here is derived from an EMBL/GenBank/DDBJ whole genome shotgun (WGS) entry which is preliminary data.</text>
</comment>
<evidence type="ECO:0000313" key="3">
    <source>
        <dbReference type="Proteomes" id="UP000294028"/>
    </source>
</evidence>
<accession>A0A482T5B9</accession>
<evidence type="ECO:0000256" key="1">
    <source>
        <dbReference type="SAM" id="MobiDB-lite"/>
    </source>
</evidence>
<feature type="region of interest" description="Disordered" evidence="1">
    <location>
        <begin position="1"/>
        <end position="131"/>
    </location>
</feature>
<feature type="compositionally biased region" description="Basic and acidic residues" evidence="1">
    <location>
        <begin position="277"/>
        <end position="293"/>
    </location>
</feature>
<feature type="region of interest" description="Disordered" evidence="1">
    <location>
        <begin position="665"/>
        <end position="783"/>
    </location>
</feature>
<feature type="compositionally biased region" description="Basic and acidic residues" evidence="1">
    <location>
        <begin position="729"/>
        <end position="739"/>
    </location>
</feature>
<dbReference type="Proteomes" id="UP000294028">
    <property type="component" value="Unassembled WGS sequence"/>
</dbReference>